<evidence type="ECO:0000256" key="2">
    <source>
        <dbReference type="PROSITE-ProRule" id="PRU00169"/>
    </source>
</evidence>
<dbReference type="InterPro" id="IPR003594">
    <property type="entry name" value="HATPase_dom"/>
</dbReference>
<dbReference type="InterPro" id="IPR050595">
    <property type="entry name" value="Bact_response_regulator"/>
</dbReference>
<protein>
    <recommendedName>
        <fullName evidence="3">Response regulatory domain-containing protein</fullName>
    </recommendedName>
</protein>
<dbReference type="CDD" id="cd17536">
    <property type="entry name" value="REC_YesN-like"/>
    <property type="match status" value="1"/>
</dbReference>
<name>A0A2G6KHD5_9BACT</name>
<dbReference type="PROSITE" id="PS50110">
    <property type="entry name" value="RESPONSE_REGULATORY"/>
    <property type="match status" value="1"/>
</dbReference>
<dbReference type="InterPro" id="IPR001789">
    <property type="entry name" value="Sig_transdc_resp-reg_receiver"/>
</dbReference>
<dbReference type="InterPro" id="IPR011006">
    <property type="entry name" value="CheY-like_superfamily"/>
</dbReference>
<dbReference type="SUPFAM" id="SSF52172">
    <property type="entry name" value="CheY-like"/>
    <property type="match status" value="1"/>
</dbReference>
<dbReference type="PANTHER" id="PTHR44591">
    <property type="entry name" value="STRESS RESPONSE REGULATOR PROTEIN 1"/>
    <property type="match status" value="1"/>
</dbReference>
<dbReference type="PANTHER" id="PTHR44591:SF3">
    <property type="entry name" value="RESPONSE REGULATORY DOMAIN-CONTAINING PROTEIN"/>
    <property type="match status" value="1"/>
</dbReference>
<evidence type="ECO:0000313" key="5">
    <source>
        <dbReference type="Proteomes" id="UP000230821"/>
    </source>
</evidence>
<dbReference type="AlphaFoldDB" id="A0A2G6KHD5"/>
<gene>
    <name evidence="4" type="ORF">CSA56_05610</name>
</gene>
<dbReference type="EMBL" id="PDSK01000064">
    <property type="protein sequence ID" value="PIE35081.1"/>
    <property type="molecule type" value="Genomic_DNA"/>
</dbReference>
<accession>A0A2G6KHD5</accession>
<sequence length="300" mass="34474">MNILLIDDDENLLKRLARPLKKCGHSISEAIDGRQGWELFLENPHRFDVIVTDIKMPVLDGVELLKRLRKKNYDTPVIIISDCEDIKSSIEVLRFGAFDFLLKPFQVKELVEILKKLEAIHENQKELFRGLPFFTEDITISIHSQTQQIPHIGAFLQERVKLFCKMHKISIHNIGLCLHEALVNAVVHGNLEIPSSLKNESPEHFNRELKRREADSRYAERKVFVRCKVTANQLIFDIEDEGNGFEATELVGLANPLMMSPSGRGVLIIMALMDEVSWNDTGNRITMIKYFNEVSQEKLL</sequence>
<proteinExistence type="predicted"/>
<comment type="caution">
    <text evidence="4">The sequence shown here is derived from an EMBL/GenBank/DDBJ whole genome shotgun (WGS) entry which is preliminary data.</text>
</comment>
<dbReference type="SMART" id="SM00448">
    <property type="entry name" value="REC"/>
    <property type="match status" value="1"/>
</dbReference>
<organism evidence="4 5">
    <name type="scientific">candidate division KSB3 bacterium</name>
    <dbReference type="NCBI Taxonomy" id="2044937"/>
    <lineage>
        <taxon>Bacteria</taxon>
        <taxon>candidate division KSB3</taxon>
    </lineage>
</organism>
<dbReference type="InterPro" id="IPR036890">
    <property type="entry name" value="HATPase_C_sf"/>
</dbReference>
<evidence type="ECO:0000259" key="3">
    <source>
        <dbReference type="PROSITE" id="PS50110"/>
    </source>
</evidence>
<evidence type="ECO:0000313" key="4">
    <source>
        <dbReference type="EMBL" id="PIE35081.1"/>
    </source>
</evidence>
<evidence type="ECO:0000256" key="1">
    <source>
        <dbReference type="ARBA" id="ARBA00022553"/>
    </source>
</evidence>
<feature type="modified residue" description="4-aspartylphosphate" evidence="2">
    <location>
        <position position="53"/>
    </location>
</feature>
<dbReference type="Pfam" id="PF13581">
    <property type="entry name" value="HATPase_c_2"/>
    <property type="match status" value="1"/>
</dbReference>
<dbReference type="Pfam" id="PF00072">
    <property type="entry name" value="Response_reg"/>
    <property type="match status" value="1"/>
</dbReference>
<dbReference type="GO" id="GO:0000160">
    <property type="term" value="P:phosphorelay signal transduction system"/>
    <property type="evidence" value="ECO:0007669"/>
    <property type="project" value="InterPro"/>
</dbReference>
<dbReference type="Gene3D" id="3.30.565.10">
    <property type="entry name" value="Histidine kinase-like ATPase, C-terminal domain"/>
    <property type="match status" value="1"/>
</dbReference>
<reference evidence="4 5" key="1">
    <citation type="submission" date="2017-10" db="EMBL/GenBank/DDBJ databases">
        <title>Novel microbial diversity and functional potential in the marine mammal oral microbiome.</title>
        <authorList>
            <person name="Dudek N.K."/>
            <person name="Sun C.L."/>
            <person name="Burstein D."/>
            <person name="Kantor R.S."/>
            <person name="Aliaga Goltsman D.S."/>
            <person name="Bik E.M."/>
            <person name="Thomas B.C."/>
            <person name="Banfield J.F."/>
            <person name="Relman D.A."/>
        </authorList>
    </citation>
    <scope>NUCLEOTIDE SEQUENCE [LARGE SCALE GENOMIC DNA]</scope>
    <source>
        <strain evidence="4">DOLJORAL78_47_16</strain>
    </source>
</reference>
<dbReference type="Proteomes" id="UP000230821">
    <property type="component" value="Unassembled WGS sequence"/>
</dbReference>
<dbReference type="Gene3D" id="3.40.50.2300">
    <property type="match status" value="1"/>
</dbReference>
<feature type="domain" description="Response regulatory" evidence="3">
    <location>
        <begin position="2"/>
        <end position="118"/>
    </location>
</feature>
<dbReference type="CDD" id="cd16936">
    <property type="entry name" value="HATPase_RsbW-like"/>
    <property type="match status" value="1"/>
</dbReference>
<keyword evidence="1 2" id="KW-0597">Phosphoprotein</keyword>